<name>A0A1G7QLF7_9EURY</name>
<gene>
    <name evidence="2" type="ORF">SAMN04488067_11250</name>
</gene>
<dbReference type="InterPro" id="IPR043811">
    <property type="entry name" value="DUF5793"/>
</dbReference>
<evidence type="ECO:0000313" key="3">
    <source>
        <dbReference type="Proteomes" id="UP000324020"/>
    </source>
</evidence>
<feature type="compositionally biased region" description="Acidic residues" evidence="1">
    <location>
        <begin position="46"/>
        <end position="58"/>
    </location>
</feature>
<accession>A0A1G7QLF7</accession>
<dbReference type="RefSeq" id="WP_149799442.1">
    <property type="nucleotide sequence ID" value="NZ_FNBO01000012.1"/>
</dbReference>
<dbReference type="Pfam" id="PF19106">
    <property type="entry name" value="DUF5793"/>
    <property type="match status" value="1"/>
</dbReference>
<dbReference type="Proteomes" id="UP000324020">
    <property type="component" value="Unassembled WGS sequence"/>
</dbReference>
<proteinExistence type="predicted"/>
<dbReference type="EMBL" id="FNBO01000012">
    <property type="protein sequence ID" value="SDF99334.1"/>
    <property type="molecule type" value="Genomic_DNA"/>
</dbReference>
<evidence type="ECO:0000256" key="1">
    <source>
        <dbReference type="SAM" id="MobiDB-lite"/>
    </source>
</evidence>
<protein>
    <submittedName>
        <fullName evidence="2">Uncharacterized protein</fullName>
    </submittedName>
</protein>
<reference evidence="2 3" key="1">
    <citation type="submission" date="2016-10" db="EMBL/GenBank/DDBJ databases">
        <authorList>
            <person name="Varghese N."/>
            <person name="Submissions S."/>
        </authorList>
    </citation>
    <scope>NUCLEOTIDE SEQUENCE [LARGE SCALE GENOMIC DNA]</scope>
    <source>
        <strain evidence="2 3">CGMCC 1.3527</strain>
    </source>
</reference>
<feature type="compositionally biased region" description="Basic and acidic residues" evidence="1">
    <location>
        <begin position="27"/>
        <end position="41"/>
    </location>
</feature>
<dbReference type="AlphaFoldDB" id="A0A1G7QLF7"/>
<keyword evidence="3" id="KW-1185">Reference proteome</keyword>
<evidence type="ECO:0000313" key="2">
    <source>
        <dbReference type="EMBL" id="SDF99334.1"/>
    </source>
</evidence>
<dbReference type="OrthoDB" id="311801at2157"/>
<feature type="region of interest" description="Disordered" evidence="1">
    <location>
        <begin position="1"/>
        <end position="58"/>
    </location>
</feature>
<sequence length="166" mass="18204">MRRDYFDLTVEGVDDGAGSRSPPLVRIDFHGPEELLRDRLSGGESDGADDSADDDSDSDLLAADQIDVAFRLREPLGEANDPEGVVGVTNRYTGDFVLELNETATDVLPFIHAARDATDDGDARYRVEIDVDGDRLVAYDKDTFLVYDHEGNLLRSESLIPSGVEL</sequence>
<organism evidence="2 3">
    <name type="scientific">Halorubrum xinjiangense</name>
    <dbReference type="NCBI Taxonomy" id="261291"/>
    <lineage>
        <taxon>Archaea</taxon>
        <taxon>Methanobacteriati</taxon>
        <taxon>Methanobacteriota</taxon>
        <taxon>Stenosarchaea group</taxon>
        <taxon>Halobacteria</taxon>
        <taxon>Halobacteriales</taxon>
        <taxon>Haloferacaceae</taxon>
        <taxon>Halorubrum</taxon>
    </lineage>
</organism>